<dbReference type="PANTHER" id="PTHR46455:SF5">
    <property type="entry name" value="SET AND MYND DOMAIN CONTAINING, ARTHROPOD-SPECIFIC, MEMBER 4, ISOFORM A"/>
    <property type="match status" value="1"/>
</dbReference>
<dbReference type="InterPro" id="IPR011990">
    <property type="entry name" value="TPR-like_helical_dom_sf"/>
</dbReference>
<keyword evidence="1" id="KW-0040">ANK repeat</keyword>
<dbReference type="Gene3D" id="2.170.270.10">
    <property type="entry name" value="SET domain"/>
    <property type="match status" value="1"/>
</dbReference>
<dbReference type="Gene3D" id="1.10.220.160">
    <property type="match status" value="1"/>
</dbReference>
<dbReference type="PROSITE" id="PS50088">
    <property type="entry name" value="ANK_REPEAT"/>
    <property type="match status" value="3"/>
</dbReference>
<feature type="region of interest" description="Disordered" evidence="2">
    <location>
        <begin position="1402"/>
        <end position="1423"/>
    </location>
</feature>
<reference evidence="3" key="1">
    <citation type="submission" date="2013-10" db="EMBL/GenBank/DDBJ databases">
        <title>Genomic analysis of the causative agents of coccidiosis in chickens.</title>
        <authorList>
            <person name="Reid A.J."/>
            <person name="Blake D."/>
            <person name="Billington K."/>
            <person name="Browne H."/>
            <person name="Dunn M."/>
            <person name="Hung S."/>
            <person name="Kawahara F."/>
            <person name="Miranda-Saavedra D."/>
            <person name="Mourier T."/>
            <person name="Nagra H."/>
            <person name="Otto T.D."/>
            <person name="Rawlings N."/>
            <person name="Sanchez A."/>
            <person name="Sanders M."/>
            <person name="Subramaniam C."/>
            <person name="Tay Y."/>
            <person name="Dear P."/>
            <person name="Doerig C."/>
            <person name="Gruber A."/>
            <person name="Parkinson J."/>
            <person name="Shirley M."/>
            <person name="Wan K.L."/>
            <person name="Berriman M."/>
            <person name="Tomley F."/>
            <person name="Pain A."/>
        </authorList>
    </citation>
    <scope>NUCLEOTIDE SEQUENCE [LARGE SCALE GENOMIC DNA]</scope>
    <source>
        <strain evidence="3">Houghton</strain>
    </source>
</reference>
<evidence type="ECO:0000313" key="4">
    <source>
        <dbReference type="Proteomes" id="UP000030750"/>
    </source>
</evidence>
<protein>
    <submittedName>
        <fullName evidence="3">Ankyrin repeat-containing protein, conserved, putative</fullName>
    </submittedName>
</protein>
<sequence>MFHVASQPCTAFRRGLGSGIYTLNDAAEERLAAQVALAGGPPGGPQGGSAGGSPEGPLSAYEAALRIQEQYMVRDEAQEAAEKRKEEEQRGLRERRETDEILTLQQMLPDLLQGGRLKEAEGAVCCFLDRNPHSADGFVLLAETYGHQKNPMGALTAMWGAIENCPGNRRLLRLLAQYEGAPLPPPGGPPAAEGGPLGSVLKPQEAPVAVVRQGTHITAFANRALSPGDLIFKERPFVCTPIVLESGQVFSSCFHCLQERGDPGQAFSCPVSPNTCPFVFCSWGCLMASARLHAVECACMPLIFAAAKEAQLSVSFVLHLFRVLVKASLQRQATAPGTSSSSSSSSGEETLPCDISAQLFRLNSFKAEAEKGQPELLQKLQLLLRRLQQSMPPNMLLHLTEAELLHVALVVLQYSPYVAATAPAAAVQRRDPDSTLGLVFAPAAALLHHSCVPTATVVLDEDGGVSVRALTYIPPGGSICVSAEEDLFKPQRDRKAIEALPRVFGCGCMRCTDTREGGRLLRGIRCSKCLRGFLSPAKHKGLLSRLRAYQETGLLGPAHAAAAAATATAAAAAARGAGAKDTPKETPADGPRRGGGILKYRIKAAASRLGAKEKEEEQRSAAAAAAAAAATAAAAEAAAEAEAAEIEEQWLCNCCGLTGVQVSRACEETERDIQRRQAAADAYLLQGAQQLAARCYSDLVETYGSKLHPQHAALFNANTILAGLLGVQGGKHLPRALIVLRRATMAAETVLPPTSMTKAMQLEKQCRRGPTIPPEKILDPLFCALWNCVACKGPEATLSVSVCLRLRRYAALLGVSTPPLTQVPAVRTDEVFLALYRGATGSASASPEQVRKLFSSDPMAVGAGLVRQGLAFPLAVDLFAALKDLPHLPTGLTLLGLACLYAHAPLVETLLKLGYNLFAASSLGMTPLLIMCASRGCSSKQLEEKGAFGGGLALEAAAAAGAAAAAAGGGAAAAAEEEERETARLAILRLMLQHCDALDAKAAAVERHRLERRQSPSVSPPRRGASETGKETAKPPGKEKETAKETAKQPGGEKETATETAKQPGKEKETEKAPEKGKETENTPEKKETKEKETARPKGQQQGLGPSRRRLLLASSHRLLAESQPLHFAASNGKTRLCRQLLAAGAPLGALNLEGATPLHLACVGGALETVQLLLDRGAPVNAPTAAGETPLLLAAYWLQGDVLSLLLQRGADTAAVTRAEGLTVLHAVAAGVLRQTRPLFRGLAWEGDPAAVTVEGVSLETVARCTYTRGGLNPHRPDSPLDLRLPSPTPADSELLLFPGELLQRLQQAQQLLLLLLPRCLPSLASRRTRRGYTAADLLLQSWEDFEARRNKLLQAGDLRLAPLSAAEKRQLEERWHFALHQIYLLRDLLKPHLALDLIEGEGPPGAPGASTPRPEQGREARAVPWEPRELLLQARKEPRYMSECKGTPRMEYAENLIDGIRIRPTFNPYVKLTKAKRYVLDNWPSRNWADWNPYSCYVRGSRRRYQIPKDLMPYKDELGEWHPPRLSGRYKADVERQYRLNGLEWVWVKNLYKEKMHYRDREPLGPKRWYIREFRQQQVKEAMKKMDDLVADYRKEVRDKQRYNWFEKVVHDFAGEQLASEYLRSRKEPKM</sequence>
<evidence type="ECO:0000256" key="1">
    <source>
        <dbReference type="PROSITE-ProRule" id="PRU00023"/>
    </source>
</evidence>
<dbReference type="InterPro" id="IPR036770">
    <property type="entry name" value="Ankyrin_rpt-contain_sf"/>
</dbReference>
<dbReference type="SMART" id="SM00248">
    <property type="entry name" value="ANK"/>
    <property type="match status" value="4"/>
</dbReference>
<dbReference type="SUPFAM" id="SSF82199">
    <property type="entry name" value="SET domain"/>
    <property type="match status" value="1"/>
</dbReference>
<dbReference type="InterPro" id="IPR002110">
    <property type="entry name" value="Ankyrin_rpt"/>
</dbReference>
<feature type="region of interest" description="Disordered" evidence="2">
    <location>
        <begin position="1009"/>
        <end position="1108"/>
    </location>
</feature>
<feature type="compositionally biased region" description="Low complexity" evidence="2">
    <location>
        <begin position="1099"/>
        <end position="1108"/>
    </location>
</feature>
<dbReference type="OrthoDB" id="430364at2759"/>
<dbReference type="PANTHER" id="PTHR46455">
    <property type="entry name" value="SET AND MYND DOMAIN CONTAINING, ARTHROPOD-SPECIFIC, MEMBER 4, ISOFORM A"/>
    <property type="match status" value="1"/>
</dbReference>
<feature type="compositionally biased region" description="Basic and acidic residues" evidence="2">
    <location>
        <begin position="581"/>
        <end position="592"/>
    </location>
</feature>
<dbReference type="InterPro" id="IPR053010">
    <property type="entry name" value="SET_SmydA-8"/>
</dbReference>
<proteinExistence type="predicted"/>
<dbReference type="SUPFAM" id="SSF48403">
    <property type="entry name" value="Ankyrin repeat"/>
    <property type="match status" value="1"/>
</dbReference>
<evidence type="ECO:0000313" key="3">
    <source>
        <dbReference type="EMBL" id="CDJ46926.1"/>
    </source>
</evidence>
<organism evidence="3 4">
    <name type="scientific">Eimeria brunetti</name>
    <dbReference type="NCBI Taxonomy" id="51314"/>
    <lineage>
        <taxon>Eukaryota</taxon>
        <taxon>Sar</taxon>
        <taxon>Alveolata</taxon>
        <taxon>Apicomplexa</taxon>
        <taxon>Conoidasida</taxon>
        <taxon>Coccidia</taxon>
        <taxon>Eucoccidiorida</taxon>
        <taxon>Eimeriorina</taxon>
        <taxon>Eimeriidae</taxon>
        <taxon>Eimeria</taxon>
    </lineage>
</organism>
<dbReference type="Gene3D" id="6.10.140.2220">
    <property type="match status" value="1"/>
</dbReference>
<dbReference type="Gene3D" id="1.25.40.20">
    <property type="entry name" value="Ankyrin repeat-containing domain"/>
    <property type="match status" value="1"/>
</dbReference>
<gene>
    <name evidence="3" type="ORF">EBH_0014030</name>
</gene>
<feature type="region of interest" description="Disordered" evidence="2">
    <location>
        <begin position="37"/>
        <end position="58"/>
    </location>
</feature>
<evidence type="ECO:0000256" key="2">
    <source>
        <dbReference type="SAM" id="MobiDB-lite"/>
    </source>
</evidence>
<reference evidence="3" key="2">
    <citation type="submission" date="2013-10" db="EMBL/GenBank/DDBJ databases">
        <authorList>
            <person name="Aslett M."/>
        </authorList>
    </citation>
    <scope>NUCLEOTIDE SEQUENCE [LARGE SCALE GENOMIC DNA]</scope>
    <source>
        <strain evidence="3">Houghton</strain>
    </source>
</reference>
<feature type="repeat" description="ANK" evidence="1">
    <location>
        <begin position="1154"/>
        <end position="1186"/>
    </location>
</feature>
<feature type="region of interest" description="Disordered" evidence="2">
    <location>
        <begin position="576"/>
        <end position="595"/>
    </location>
</feature>
<feature type="compositionally biased region" description="Gly residues" evidence="2">
    <location>
        <begin position="45"/>
        <end position="54"/>
    </location>
</feature>
<dbReference type="PROSITE" id="PS50297">
    <property type="entry name" value="ANK_REP_REGION"/>
    <property type="match status" value="2"/>
</dbReference>
<feature type="compositionally biased region" description="Basic and acidic residues" evidence="2">
    <location>
        <begin position="1024"/>
        <end position="1057"/>
    </location>
</feature>
<name>U6L9U9_9EIME</name>
<feature type="region of interest" description="Disordered" evidence="2">
    <location>
        <begin position="75"/>
        <end position="97"/>
    </location>
</feature>
<feature type="repeat" description="ANK" evidence="1">
    <location>
        <begin position="1121"/>
        <end position="1153"/>
    </location>
</feature>
<dbReference type="Proteomes" id="UP000030750">
    <property type="component" value="Unassembled WGS sequence"/>
</dbReference>
<feature type="repeat" description="ANK" evidence="1">
    <location>
        <begin position="1187"/>
        <end position="1219"/>
    </location>
</feature>
<dbReference type="SUPFAM" id="SSF48452">
    <property type="entry name" value="TPR-like"/>
    <property type="match status" value="1"/>
</dbReference>
<accession>U6L9U9</accession>
<dbReference type="Pfam" id="PF12796">
    <property type="entry name" value="Ank_2"/>
    <property type="match status" value="1"/>
</dbReference>
<dbReference type="VEuPathDB" id="ToxoDB:EBH_0014030"/>
<keyword evidence="4" id="KW-1185">Reference proteome</keyword>
<feature type="compositionally biased region" description="Basic and acidic residues" evidence="2">
    <location>
        <begin position="1064"/>
        <end position="1096"/>
    </location>
</feature>
<dbReference type="InterPro" id="IPR046341">
    <property type="entry name" value="SET_dom_sf"/>
</dbReference>
<dbReference type="EMBL" id="HG710541">
    <property type="protein sequence ID" value="CDJ46926.1"/>
    <property type="molecule type" value="Genomic_DNA"/>
</dbReference>